<dbReference type="CDD" id="cd01833">
    <property type="entry name" value="XynB_like"/>
    <property type="match status" value="1"/>
</dbReference>
<dbReference type="Proteomes" id="UP001305779">
    <property type="component" value="Unassembled WGS sequence"/>
</dbReference>
<dbReference type="InterPro" id="IPR036514">
    <property type="entry name" value="SGNH_hydro_sf"/>
</dbReference>
<feature type="chain" id="PRO_5047284841" description="SGNH hydrolase-type esterase domain-containing protein" evidence="2">
    <location>
        <begin position="25"/>
        <end position="853"/>
    </location>
</feature>
<protein>
    <recommendedName>
        <fullName evidence="3">SGNH hydrolase-type esterase domain-containing protein</fullName>
    </recommendedName>
</protein>
<dbReference type="Pfam" id="PF13472">
    <property type="entry name" value="Lipase_GDSL_2"/>
    <property type="match status" value="1"/>
</dbReference>
<proteinExistence type="predicted"/>
<feature type="domain" description="SGNH hydrolase-type esterase" evidence="3">
    <location>
        <begin position="63"/>
        <end position="243"/>
    </location>
</feature>
<dbReference type="SUPFAM" id="SSF52266">
    <property type="entry name" value="SGNH hydrolase"/>
    <property type="match status" value="2"/>
</dbReference>
<organism evidence="4 5">
    <name type="scientific">Zasmidium cellare</name>
    <name type="common">Wine cellar mold</name>
    <name type="synonym">Racodium cellare</name>
    <dbReference type="NCBI Taxonomy" id="395010"/>
    <lineage>
        <taxon>Eukaryota</taxon>
        <taxon>Fungi</taxon>
        <taxon>Dikarya</taxon>
        <taxon>Ascomycota</taxon>
        <taxon>Pezizomycotina</taxon>
        <taxon>Dothideomycetes</taxon>
        <taxon>Dothideomycetidae</taxon>
        <taxon>Mycosphaerellales</taxon>
        <taxon>Mycosphaerellaceae</taxon>
        <taxon>Zasmidium</taxon>
    </lineage>
</organism>
<evidence type="ECO:0000313" key="4">
    <source>
        <dbReference type="EMBL" id="KAK4499432.1"/>
    </source>
</evidence>
<sequence>MFFSVSLKFSLLAILTTFIPATQAHPFTGEAASWESLSADVFNTSNIEPRQNRKPEWLRIMPLGASITRGVGSSPEDGYRKPLRDRLRSLGYKVNMVGSQSNPQGSMTNGAHEGHSGHLIRQAYDNMDNSIGKKPNLVLINVGTNDCNQNVDINGAVQRLTDVVDKVFRESQRATVILSTLLINRGNSDANGRVSFVNQGIRRMVYEKRQDGQRIVLADMNDGKFITAGDLSDDLHPTNDGYRKMAAVWDAAIGKAVEEGKVQDPEDTGIPDEGPGNDCKKVAGDGKGPVKMQQGSGEDDGQYRHKSTGMGVIWSSDDRAPLALVIGFEFAQIVNALGNPAPDGVLDDIVVFVDKSRSTTSRAQISSKNEGEQDESERPNIGGSKFKWAAAGKVYNGLSRGANQYYPNMDGNGRADLYWVDPVINTADIYYNQCSGGSSGGDDQNMNPNLPPYSQPADPVPPRDDFSFGVDLPDANKWIALGDSYSAGIGAGSELRNPRDPDNKCHTTDSSYPKQMEAHNDVLRQRLDFISCSGDTTRDMLYGGGYRGGRSQLLRMQDNAPNQYKLLTLTVGGNDVGFFSVVKNCILAPLIARRCDEALNFAEEKVGLHGSTANSYVNFKADLRKLYADILFSADRGTTIVVLGYAQFFNAVTDKCNEKNMALINLPSQGRLTKDFRDRVNKGVLALNTVIKEQVNAVQNDLGYASSSEKRVRYLSIDHLFDGHRFCETEAGVDYDSSWFFLPLRSDKDSSGNEVVRRDGEYSEKVDLSRRDDAFCDDPTTGWDCMVGRLVDEGGEVNDELYPSDALNSPQLVPRAAVSKAFHPKAIGHDAISRLLPEAWSYWGLNPADRSYP</sequence>
<dbReference type="Gene3D" id="3.40.50.1110">
    <property type="entry name" value="SGNH hydrolase"/>
    <property type="match status" value="2"/>
</dbReference>
<evidence type="ECO:0000256" key="2">
    <source>
        <dbReference type="SAM" id="SignalP"/>
    </source>
</evidence>
<accession>A0ABR0ED90</accession>
<feature type="region of interest" description="Disordered" evidence="1">
    <location>
        <begin position="493"/>
        <end position="512"/>
    </location>
</feature>
<dbReference type="PANTHER" id="PTHR37981:SF1">
    <property type="entry name" value="SGNH HYDROLASE-TYPE ESTERASE DOMAIN-CONTAINING PROTEIN"/>
    <property type="match status" value="1"/>
</dbReference>
<feature type="region of interest" description="Disordered" evidence="1">
    <location>
        <begin position="360"/>
        <end position="383"/>
    </location>
</feature>
<evidence type="ECO:0000313" key="5">
    <source>
        <dbReference type="Proteomes" id="UP001305779"/>
    </source>
</evidence>
<evidence type="ECO:0000259" key="3">
    <source>
        <dbReference type="Pfam" id="PF13472"/>
    </source>
</evidence>
<reference evidence="4 5" key="1">
    <citation type="journal article" date="2023" name="G3 (Bethesda)">
        <title>A chromosome-level genome assembly of Zasmidium syzygii isolated from banana leaves.</title>
        <authorList>
            <person name="van Westerhoven A.C."/>
            <person name="Mehrabi R."/>
            <person name="Talebi R."/>
            <person name="Steentjes M.B.F."/>
            <person name="Corcolon B."/>
            <person name="Chong P.A."/>
            <person name="Kema G.H.J."/>
            <person name="Seidl M.F."/>
        </authorList>
    </citation>
    <scope>NUCLEOTIDE SEQUENCE [LARGE SCALE GENOMIC DNA]</scope>
    <source>
        <strain evidence="4 5">P124</strain>
    </source>
</reference>
<feature type="region of interest" description="Disordered" evidence="1">
    <location>
        <begin position="258"/>
        <end position="304"/>
    </location>
</feature>
<dbReference type="EMBL" id="JAXOVC010000007">
    <property type="protein sequence ID" value="KAK4499432.1"/>
    <property type="molecule type" value="Genomic_DNA"/>
</dbReference>
<keyword evidence="5" id="KW-1185">Reference proteome</keyword>
<dbReference type="CDD" id="cd01823">
    <property type="entry name" value="SEST_like"/>
    <property type="match status" value="1"/>
</dbReference>
<feature type="compositionally biased region" description="Basic and acidic residues" evidence="1">
    <location>
        <begin position="496"/>
        <end position="507"/>
    </location>
</feature>
<evidence type="ECO:0000256" key="1">
    <source>
        <dbReference type="SAM" id="MobiDB-lite"/>
    </source>
</evidence>
<dbReference type="InterPro" id="IPR037460">
    <property type="entry name" value="SEST-like"/>
</dbReference>
<name>A0ABR0ED90_ZASCE</name>
<comment type="caution">
    <text evidence="4">The sequence shown here is derived from an EMBL/GenBank/DDBJ whole genome shotgun (WGS) entry which is preliminary data.</text>
</comment>
<dbReference type="InterPro" id="IPR013830">
    <property type="entry name" value="SGNH_hydro"/>
</dbReference>
<gene>
    <name evidence="4" type="ORF">PRZ48_009946</name>
</gene>
<feature type="signal peptide" evidence="2">
    <location>
        <begin position="1"/>
        <end position="24"/>
    </location>
</feature>
<dbReference type="PANTHER" id="PTHR37981">
    <property type="entry name" value="LIPASE 2"/>
    <property type="match status" value="1"/>
</dbReference>
<keyword evidence="2" id="KW-0732">Signal</keyword>